<protein>
    <submittedName>
        <fullName evidence="1">Uncharacterized protein</fullName>
    </submittedName>
</protein>
<evidence type="ECO:0000313" key="3">
    <source>
        <dbReference type="Proteomes" id="UP000255108"/>
    </source>
</evidence>
<reference evidence="2 4" key="2">
    <citation type="submission" date="2019-03" db="EMBL/GenBank/DDBJ databases">
        <title>Genomic Encyclopedia of Type Strains, Phase IV (KMG-IV): sequencing the most valuable type-strain genomes for metagenomic binning, comparative biology and taxonomic classification.</title>
        <authorList>
            <person name="Goeker M."/>
        </authorList>
    </citation>
    <scope>NUCLEOTIDE SEQUENCE [LARGE SCALE GENOMIC DNA]</scope>
    <source>
        <strain evidence="2 4">DSM 3764</strain>
    </source>
</reference>
<sequence length="347" mass="38180">MINTPHYCELNVGHRAAAATNVRDIVSVAIGHRSDEAALIVYDVECPLAQVLADSYRLALPSAQVIEISSVDNDAVMAAFHAQPAGALVVLIQSTHFRLDAYRLRVQLFNQELKVIEHVHLARMVADEAPLYIEALAYDAAYYRGTGSALQARINAAPHARVTSGDGHVLTYAGPLEGAKLNVGDYRQMKHIGGQFPIGEVFTEARDLTQLSGRADIFVFGDTSFHCNFPALPITLIVEQGCVIGVENSTPYFDEVLAKIRAVEGEVWVRELGLGLNRAFSRERTVSDIGTFERLCGVHLSLGAKHGSYNKPQFKRKDTRFHIDVFVATTGVYLGDENVYIDGQWRV</sequence>
<evidence type="ECO:0000313" key="1">
    <source>
        <dbReference type="EMBL" id="STR45561.1"/>
    </source>
</evidence>
<organism evidence="1 3">
    <name type="scientific">Iodobacter fluviatilis</name>
    <dbReference type="NCBI Taxonomy" id="537"/>
    <lineage>
        <taxon>Bacteria</taxon>
        <taxon>Pseudomonadati</taxon>
        <taxon>Pseudomonadota</taxon>
        <taxon>Betaproteobacteria</taxon>
        <taxon>Neisseriales</taxon>
        <taxon>Chitinibacteraceae</taxon>
        <taxon>Iodobacter</taxon>
    </lineage>
</organism>
<dbReference type="Proteomes" id="UP000255108">
    <property type="component" value="Unassembled WGS sequence"/>
</dbReference>
<dbReference type="Proteomes" id="UP000295794">
    <property type="component" value="Unassembled WGS sequence"/>
</dbReference>
<dbReference type="EMBL" id="SMBT01000004">
    <property type="protein sequence ID" value="TCU88060.1"/>
    <property type="molecule type" value="Genomic_DNA"/>
</dbReference>
<name>A0A377SU56_9NEIS</name>
<gene>
    <name evidence="2" type="ORF">EV682_104230</name>
    <name evidence="1" type="ORF">NCTC11159_04136</name>
</gene>
<evidence type="ECO:0000313" key="4">
    <source>
        <dbReference type="Proteomes" id="UP000295794"/>
    </source>
</evidence>
<dbReference type="AlphaFoldDB" id="A0A377SU56"/>
<dbReference type="RefSeq" id="WP_115229738.1">
    <property type="nucleotide sequence ID" value="NZ_CAWOLO010000004.1"/>
</dbReference>
<dbReference type="EMBL" id="UGHR01000004">
    <property type="protein sequence ID" value="STR45561.1"/>
    <property type="molecule type" value="Genomic_DNA"/>
</dbReference>
<reference evidence="1 3" key="1">
    <citation type="submission" date="2018-06" db="EMBL/GenBank/DDBJ databases">
        <authorList>
            <consortium name="Pathogen Informatics"/>
            <person name="Doyle S."/>
        </authorList>
    </citation>
    <scope>NUCLEOTIDE SEQUENCE [LARGE SCALE GENOMIC DNA]</scope>
    <source>
        <strain evidence="1 3">NCTC11159</strain>
    </source>
</reference>
<evidence type="ECO:0000313" key="2">
    <source>
        <dbReference type="EMBL" id="TCU88060.1"/>
    </source>
</evidence>
<keyword evidence="4" id="KW-1185">Reference proteome</keyword>
<proteinExistence type="predicted"/>
<accession>A0A377SU56</accession>
<dbReference type="OrthoDB" id="8557073at2"/>